<name>A0A8H6IMV3_9PEZI</name>
<organism evidence="1 2">
    <name type="scientific">Colletotrichum musicola</name>
    <dbReference type="NCBI Taxonomy" id="2175873"/>
    <lineage>
        <taxon>Eukaryota</taxon>
        <taxon>Fungi</taxon>
        <taxon>Dikarya</taxon>
        <taxon>Ascomycota</taxon>
        <taxon>Pezizomycotina</taxon>
        <taxon>Sordariomycetes</taxon>
        <taxon>Hypocreomycetidae</taxon>
        <taxon>Glomerellales</taxon>
        <taxon>Glomerellaceae</taxon>
        <taxon>Colletotrichum</taxon>
        <taxon>Colletotrichum orchidearum species complex</taxon>
    </lineage>
</organism>
<dbReference type="Proteomes" id="UP000639643">
    <property type="component" value="Unassembled WGS sequence"/>
</dbReference>
<sequence length="160" mass="18156">MARAARGDLKHGDYYEHFFSENLRKKNDFEEIITERWWAHMNDKTKIMNLCKPLFTPNSGFKSDDAATALGNSDNSLMNIRYARRAKWGILCCMAEAVVGDPKGPAAKSLDAANKALGVGNMSAQDVIWWIPTRQIKIFHPRTRCMMAYRDAEMGHCAQI</sequence>
<dbReference type="EMBL" id="WIGM01001896">
    <property type="protein sequence ID" value="KAF6787077.1"/>
    <property type="molecule type" value="Genomic_DNA"/>
</dbReference>
<comment type="caution">
    <text evidence="1">The sequence shown here is derived from an EMBL/GenBank/DDBJ whole genome shotgun (WGS) entry which is preliminary data.</text>
</comment>
<evidence type="ECO:0000313" key="2">
    <source>
        <dbReference type="Proteomes" id="UP000639643"/>
    </source>
</evidence>
<proteinExistence type="predicted"/>
<protein>
    <submittedName>
        <fullName evidence="1">Esterase family protein</fullName>
    </submittedName>
</protein>
<reference evidence="1" key="1">
    <citation type="journal article" date="2020" name="Phytopathology">
        <title>Genome Sequence Resources of Colletotrichum truncatum, C. plurivorum, C. musicola, and C. sojae: Four Species Pathogenic to Soybean (Glycine max).</title>
        <authorList>
            <person name="Rogerio F."/>
            <person name="Boufleur T.R."/>
            <person name="Ciampi-Guillardi M."/>
            <person name="Sukno S.A."/>
            <person name="Thon M.R."/>
            <person name="Massola Junior N.S."/>
            <person name="Baroncelli R."/>
        </authorList>
    </citation>
    <scope>NUCLEOTIDE SEQUENCE</scope>
    <source>
        <strain evidence="1">LFN0074</strain>
    </source>
</reference>
<dbReference type="AlphaFoldDB" id="A0A8H6IMV3"/>
<gene>
    <name evidence="1" type="ORF">CMUS01_16472</name>
</gene>
<accession>A0A8H6IMV3</accession>
<dbReference type="OrthoDB" id="2119228at2759"/>
<evidence type="ECO:0000313" key="1">
    <source>
        <dbReference type="EMBL" id="KAF6787077.1"/>
    </source>
</evidence>
<keyword evidence="2" id="KW-1185">Reference proteome</keyword>